<reference evidence="1" key="2">
    <citation type="journal article" date="2015" name="Fish Shellfish Immunol.">
        <title>Early steps in the European eel (Anguilla anguilla)-Vibrio vulnificus interaction in the gills: Role of the RtxA13 toxin.</title>
        <authorList>
            <person name="Callol A."/>
            <person name="Pajuelo D."/>
            <person name="Ebbesson L."/>
            <person name="Teles M."/>
            <person name="MacKenzie S."/>
            <person name="Amaro C."/>
        </authorList>
    </citation>
    <scope>NUCLEOTIDE SEQUENCE</scope>
</reference>
<name>A0A0E9UXN0_ANGAN</name>
<reference evidence="1" key="1">
    <citation type="submission" date="2014-11" db="EMBL/GenBank/DDBJ databases">
        <authorList>
            <person name="Amaro Gonzalez C."/>
        </authorList>
    </citation>
    <scope>NUCLEOTIDE SEQUENCE</scope>
</reference>
<protein>
    <submittedName>
        <fullName evidence="1">Uncharacterized protein</fullName>
    </submittedName>
</protein>
<dbReference type="EMBL" id="GBXM01038071">
    <property type="protein sequence ID" value="JAH70506.1"/>
    <property type="molecule type" value="Transcribed_RNA"/>
</dbReference>
<evidence type="ECO:0000313" key="1">
    <source>
        <dbReference type="EMBL" id="JAH70506.1"/>
    </source>
</evidence>
<sequence length="66" mass="7693">MTQHRCGNDNTCLPKSLNKFIAINKNNKWQSFHLRRVQQSKFGGVTSILQKLERSLNFFQSCTVIH</sequence>
<dbReference type="AlphaFoldDB" id="A0A0E9UXN0"/>
<proteinExistence type="predicted"/>
<accession>A0A0E9UXN0</accession>
<organism evidence="1">
    <name type="scientific">Anguilla anguilla</name>
    <name type="common">European freshwater eel</name>
    <name type="synonym">Muraena anguilla</name>
    <dbReference type="NCBI Taxonomy" id="7936"/>
    <lineage>
        <taxon>Eukaryota</taxon>
        <taxon>Metazoa</taxon>
        <taxon>Chordata</taxon>
        <taxon>Craniata</taxon>
        <taxon>Vertebrata</taxon>
        <taxon>Euteleostomi</taxon>
        <taxon>Actinopterygii</taxon>
        <taxon>Neopterygii</taxon>
        <taxon>Teleostei</taxon>
        <taxon>Anguilliformes</taxon>
        <taxon>Anguillidae</taxon>
        <taxon>Anguilla</taxon>
    </lineage>
</organism>